<gene>
    <name evidence="1" type="ORF">M9458_044533</name>
</gene>
<dbReference type="EMBL" id="JAMKFB020000022">
    <property type="protein sequence ID" value="KAL0160808.1"/>
    <property type="molecule type" value="Genomic_DNA"/>
</dbReference>
<evidence type="ECO:0000313" key="1">
    <source>
        <dbReference type="EMBL" id="KAL0160808.1"/>
    </source>
</evidence>
<comment type="caution">
    <text evidence="1">The sequence shown here is derived from an EMBL/GenBank/DDBJ whole genome shotgun (WGS) entry which is preliminary data.</text>
</comment>
<proteinExistence type="predicted"/>
<protein>
    <submittedName>
        <fullName evidence="1">Uncharacterized protein</fullName>
    </submittedName>
</protein>
<dbReference type="AlphaFoldDB" id="A0ABD0NFL2"/>
<sequence>EACEYLTKCLGKSPLLLKELDLSEDKLGDLDWEKLSALLVDSHSKVETM</sequence>
<feature type="non-terminal residue" evidence="1">
    <location>
        <position position="1"/>
    </location>
</feature>
<dbReference type="Proteomes" id="UP001529510">
    <property type="component" value="Unassembled WGS sequence"/>
</dbReference>
<name>A0ABD0NFL2_CIRMR</name>
<organism evidence="1 2">
    <name type="scientific">Cirrhinus mrigala</name>
    <name type="common">Mrigala</name>
    <dbReference type="NCBI Taxonomy" id="683832"/>
    <lineage>
        <taxon>Eukaryota</taxon>
        <taxon>Metazoa</taxon>
        <taxon>Chordata</taxon>
        <taxon>Craniata</taxon>
        <taxon>Vertebrata</taxon>
        <taxon>Euteleostomi</taxon>
        <taxon>Actinopterygii</taxon>
        <taxon>Neopterygii</taxon>
        <taxon>Teleostei</taxon>
        <taxon>Ostariophysi</taxon>
        <taxon>Cypriniformes</taxon>
        <taxon>Cyprinidae</taxon>
        <taxon>Labeoninae</taxon>
        <taxon>Labeonini</taxon>
        <taxon>Cirrhinus</taxon>
    </lineage>
</organism>
<feature type="non-terminal residue" evidence="1">
    <location>
        <position position="49"/>
    </location>
</feature>
<dbReference type="InterPro" id="IPR032675">
    <property type="entry name" value="LRR_dom_sf"/>
</dbReference>
<dbReference type="Gene3D" id="3.80.10.10">
    <property type="entry name" value="Ribonuclease Inhibitor"/>
    <property type="match status" value="1"/>
</dbReference>
<keyword evidence="2" id="KW-1185">Reference proteome</keyword>
<accession>A0ABD0NFL2</accession>
<evidence type="ECO:0000313" key="2">
    <source>
        <dbReference type="Proteomes" id="UP001529510"/>
    </source>
</evidence>
<reference evidence="1 2" key="1">
    <citation type="submission" date="2024-05" db="EMBL/GenBank/DDBJ databases">
        <title>Genome sequencing and assembly of Indian major carp, Cirrhinus mrigala (Hamilton, 1822).</title>
        <authorList>
            <person name="Mohindra V."/>
            <person name="Chowdhury L.M."/>
            <person name="Lal K."/>
            <person name="Jena J.K."/>
        </authorList>
    </citation>
    <scope>NUCLEOTIDE SEQUENCE [LARGE SCALE GENOMIC DNA]</scope>
    <source>
        <strain evidence="1">CM1030</strain>
        <tissue evidence="1">Blood</tissue>
    </source>
</reference>